<evidence type="ECO:0000256" key="1">
    <source>
        <dbReference type="ARBA" id="ARBA00022801"/>
    </source>
</evidence>
<feature type="transmembrane region" description="Helical" evidence="2">
    <location>
        <begin position="6"/>
        <end position="29"/>
    </location>
</feature>
<accession>A0A2N7TU01</accession>
<dbReference type="Gene3D" id="3.40.50.1820">
    <property type="entry name" value="alpha/beta hydrolase"/>
    <property type="match status" value="1"/>
</dbReference>
<evidence type="ECO:0000313" key="5">
    <source>
        <dbReference type="Proteomes" id="UP000235346"/>
    </source>
</evidence>
<dbReference type="EMBL" id="PNRE01000010">
    <property type="protein sequence ID" value="PMR71655.1"/>
    <property type="molecule type" value="Genomic_DNA"/>
</dbReference>
<protein>
    <submittedName>
        <fullName evidence="4">Alpha/beta hydrolase</fullName>
    </submittedName>
</protein>
<evidence type="ECO:0000259" key="3">
    <source>
        <dbReference type="Pfam" id="PF00561"/>
    </source>
</evidence>
<dbReference type="InterPro" id="IPR029058">
    <property type="entry name" value="AB_hydrolase_fold"/>
</dbReference>
<dbReference type="InterPro" id="IPR000073">
    <property type="entry name" value="AB_hydrolase_1"/>
</dbReference>
<proteinExistence type="predicted"/>
<dbReference type="PANTHER" id="PTHR43798:SF31">
    <property type="entry name" value="AB HYDROLASE SUPERFAMILY PROTEIN YCLE"/>
    <property type="match status" value="1"/>
</dbReference>
<gene>
    <name evidence="4" type="ORF">C1H66_01715</name>
</gene>
<name>A0A2N7TU01_9GAMM</name>
<dbReference type="AlphaFoldDB" id="A0A2N7TU01"/>
<dbReference type="Proteomes" id="UP000235346">
    <property type="component" value="Unassembled WGS sequence"/>
</dbReference>
<organism evidence="4 5">
    <name type="scientific">Halomonas heilongjiangensis</name>
    <dbReference type="NCBI Taxonomy" id="1387883"/>
    <lineage>
        <taxon>Bacteria</taxon>
        <taxon>Pseudomonadati</taxon>
        <taxon>Pseudomonadota</taxon>
        <taxon>Gammaproteobacteria</taxon>
        <taxon>Oceanospirillales</taxon>
        <taxon>Halomonadaceae</taxon>
        <taxon>Halomonas</taxon>
    </lineage>
</organism>
<comment type="caution">
    <text evidence="4">The sequence shown here is derived from an EMBL/GenBank/DDBJ whole genome shotgun (WGS) entry which is preliminary data.</text>
</comment>
<feature type="domain" description="AB hydrolase-1" evidence="3">
    <location>
        <begin position="64"/>
        <end position="304"/>
    </location>
</feature>
<keyword evidence="2" id="KW-0472">Membrane</keyword>
<dbReference type="GO" id="GO:0016020">
    <property type="term" value="C:membrane"/>
    <property type="evidence" value="ECO:0007669"/>
    <property type="project" value="TreeGrafter"/>
</dbReference>
<dbReference type="PANTHER" id="PTHR43798">
    <property type="entry name" value="MONOACYLGLYCEROL LIPASE"/>
    <property type="match status" value="1"/>
</dbReference>
<keyword evidence="5" id="KW-1185">Reference proteome</keyword>
<dbReference type="GO" id="GO:0016787">
    <property type="term" value="F:hydrolase activity"/>
    <property type="evidence" value="ECO:0007669"/>
    <property type="project" value="UniProtKB-KW"/>
</dbReference>
<reference evidence="4 5" key="1">
    <citation type="submission" date="2018-01" db="EMBL/GenBank/DDBJ databases">
        <title>Halomonas endophytica sp. nov., isolated from storage liquid in the stems of Populus euphratica.</title>
        <authorList>
            <person name="Chen C."/>
        </authorList>
    </citation>
    <scope>NUCLEOTIDE SEQUENCE [LARGE SCALE GENOMIC DNA]</scope>
    <source>
        <strain evidence="4 5">DSM 26881</strain>
    </source>
</reference>
<evidence type="ECO:0000313" key="4">
    <source>
        <dbReference type="EMBL" id="PMR71655.1"/>
    </source>
</evidence>
<dbReference type="RefSeq" id="WP_102626194.1">
    <property type="nucleotide sequence ID" value="NZ_PDOH01000055.1"/>
</dbReference>
<sequence>MGGMGVGRVAAILIGLVLVVSLVVVTAYYQRDIHQARERVAVGSQVVETPCGPIEYAVAGEGVPVLVVHGAGGGFDQGLDALETLAGEGLQLIAMSRFGYLRTPLPPDASAAAQADAHACLLDALEIPRAAIVGASAGAPSSLQFALRHPERTTALVLLVPAAYVPRPGNAPPLVTPRGTELLFETALRWDFLFWVAPKLARDTVLRAILATPPEVVEVASTDEQARVARMMERILPVSPRRAGLLNDAAVISTLPPYALERIDVPTLIISLEDDLFGTYDAARYSAEQIPNARFIGYPRGGHLWVGHHAEVMGDIRAFLRQTGAADEL</sequence>
<dbReference type="SUPFAM" id="SSF53474">
    <property type="entry name" value="alpha/beta-Hydrolases"/>
    <property type="match status" value="1"/>
</dbReference>
<keyword evidence="1 4" id="KW-0378">Hydrolase</keyword>
<evidence type="ECO:0000256" key="2">
    <source>
        <dbReference type="SAM" id="Phobius"/>
    </source>
</evidence>
<dbReference type="Pfam" id="PF00561">
    <property type="entry name" value="Abhydrolase_1"/>
    <property type="match status" value="1"/>
</dbReference>
<dbReference type="OrthoDB" id="9779853at2"/>
<keyword evidence="2" id="KW-0812">Transmembrane</keyword>
<keyword evidence="2" id="KW-1133">Transmembrane helix</keyword>
<dbReference type="InterPro" id="IPR050266">
    <property type="entry name" value="AB_hydrolase_sf"/>
</dbReference>